<dbReference type="InterPro" id="IPR037802">
    <property type="entry name" value="SGF29"/>
</dbReference>
<dbReference type="PANTHER" id="PTHR21539:SF0">
    <property type="entry name" value="SAGA-ASSOCIATED FACTOR 29"/>
    <property type="match status" value="1"/>
</dbReference>
<sequence length="281" mass="31189">MRADRGTGATTEEAQVWQAVRAQLRSLDSARSSSLAAYEKLLKAHADAKNIDALYDATEHAVHEEQKYIVGALEQLDVLLALRKASTGDVRRRKRKADDELDMDTKPKSDVKKSRSPAKQESSHVARIKSQLPLLRGRKVAFCQALRGDDTHEEEWIMATVISTIQGDKMRYIVQDAEDDTAHGPTWNTSIDSIVPLPVDLDSLPPAPYAVGTRVLALYPDTSCFYWATIQGGGPAMNGSVPRSKLVKRESELLTTPYRLMFYDDGADVKQVPAYLVVEHP</sequence>
<dbReference type="AlphaFoldDB" id="A0A3G2S9D8"/>
<dbReference type="InterPro" id="IPR047288">
    <property type="entry name" value="Tudor_SGF29_rpt1"/>
</dbReference>
<dbReference type="STRING" id="425264.A0A3G2S9D8"/>
<dbReference type="PANTHER" id="PTHR21539">
    <property type="entry name" value="SAGA-ASSOCIATED FACTOR 29"/>
    <property type="match status" value="1"/>
</dbReference>
<keyword evidence="4" id="KW-1185">Reference proteome</keyword>
<evidence type="ECO:0000259" key="2">
    <source>
        <dbReference type="PROSITE" id="PS51518"/>
    </source>
</evidence>
<dbReference type="Proteomes" id="UP000269793">
    <property type="component" value="Chromosome VII"/>
</dbReference>
<evidence type="ECO:0000313" key="3">
    <source>
        <dbReference type="EMBL" id="AYO44663.1"/>
    </source>
</evidence>
<reference evidence="3 4" key="1">
    <citation type="submission" date="2018-10" db="EMBL/GenBank/DDBJ databases">
        <title>Complete genome sequence of Malassezia restricta CBS 7877.</title>
        <authorList>
            <person name="Morand S.C."/>
            <person name="Bertignac M."/>
            <person name="Iltis A."/>
            <person name="Kolder I."/>
            <person name="Pirovano W."/>
            <person name="Jourdain R."/>
            <person name="Clavaud C."/>
        </authorList>
    </citation>
    <scope>NUCLEOTIDE SEQUENCE [LARGE SCALE GENOMIC DNA]</scope>
    <source>
        <strain evidence="3 4">CBS 7877</strain>
    </source>
</reference>
<evidence type="ECO:0000256" key="1">
    <source>
        <dbReference type="SAM" id="MobiDB-lite"/>
    </source>
</evidence>
<dbReference type="EMBL" id="CP033154">
    <property type="protein sequence ID" value="AYO44663.1"/>
    <property type="molecule type" value="Genomic_DNA"/>
</dbReference>
<dbReference type="InterPro" id="IPR010750">
    <property type="entry name" value="SGF29_tudor-like_dom"/>
</dbReference>
<feature type="domain" description="SGF29 C-terminal" evidence="2">
    <location>
        <begin position="130"/>
        <end position="281"/>
    </location>
</feature>
<protein>
    <submittedName>
        <fullName evidence="3">SGF29 tudor-like domain protein</fullName>
    </submittedName>
</protein>
<gene>
    <name evidence="3" type="ORF">DNF11_3713</name>
</gene>
<accession>A0A3G2S9D8</accession>
<dbReference type="GO" id="GO:0000124">
    <property type="term" value="C:SAGA complex"/>
    <property type="evidence" value="ECO:0007669"/>
    <property type="project" value="InterPro"/>
</dbReference>
<feature type="compositionally biased region" description="Basic and acidic residues" evidence="1">
    <location>
        <begin position="103"/>
        <end position="113"/>
    </location>
</feature>
<evidence type="ECO:0000313" key="4">
    <source>
        <dbReference type="Proteomes" id="UP000269793"/>
    </source>
</evidence>
<dbReference type="Pfam" id="PF07039">
    <property type="entry name" value="SGF29_Tudor"/>
    <property type="match status" value="1"/>
</dbReference>
<feature type="region of interest" description="Disordered" evidence="1">
    <location>
        <begin position="91"/>
        <end position="125"/>
    </location>
</feature>
<dbReference type="CDD" id="cd20393">
    <property type="entry name" value="Tudor_SGF29_rpt1"/>
    <property type="match status" value="1"/>
</dbReference>
<proteinExistence type="predicted"/>
<dbReference type="PROSITE" id="PS51518">
    <property type="entry name" value="SGF29_C"/>
    <property type="match status" value="1"/>
</dbReference>
<organism evidence="3 4">
    <name type="scientific">Malassezia restricta (strain ATCC 96810 / NBRC 103918 / CBS 7877)</name>
    <name type="common">Seborrheic dermatitis infection agent</name>
    <dbReference type="NCBI Taxonomy" id="425264"/>
    <lineage>
        <taxon>Eukaryota</taxon>
        <taxon>Fungi</taxon>
        <taxon>Dikarya</taxon>
        <taxon>Basidiomycota</taxon>
        <taxon>Ustilaginomycotina</taxon>
        <taxon>Malasseziomycetes</taxon>
        <taxon>Malasseziales</taxon>
        <taxon>Malasseziaceae</taxon>
        <taxon>Malassezia</taxon>
    </lineage>
</organism>
<dbReference type="OrthoDB" id="10265994at2759"/>
<dbReference type="VEuPathDB" id="FungiDB:DNF11_3713"/>
<name>A0A3G2S9D8_MALR7</name>
<dbReference type="Gene3D" id="2.30.30.140">
    <property type="match status" value="2"/>
</dbReference>